<feature type="domain" description="SnoaL-like" evidence="1">
    <location>
        <begin position="20"/>
        <end position="99"/>
    </location>
</feature>
<organism evidence="2 3">
    <name type="scientific">Coleophoma cylindrospora</name>
    <dbReference type="NCBI Taxonomy" id="1849047"/>
    <lineage>
        <taxon>Eukaryota</taxon>
        <taxon>Fungi</taxon>
        <taxon>Dikarya</taxon>
        <taxon>Ascomycota</taxon>
        <taxon>Pezizomycotina</taxon>
        <taxon>Leotiomycetes</taxon>
        <taxon>Helotiales</taxon>
        <taxon>Dermateaceae</taxon>
        <taxon>Coleophoma</taxon>
    </lineage>
</organism>
<comment type="caution">
    <text evidence="2">The sequence shown here is derived from an EMBL/GenBank/DDBJ whole genome shotgun (WGS) entry which is preliminary data.</text>
</comment>
<accession>A0A3D8QDL3</accession>
<dbReference type="SUPFAM" id="SSF54427">
    <property type="entry name" value="NTF2-like"/>
    <property type="match status" value="1"/>
</dbReference>
<reference evidence="2 3" key="1">
    <citation type="journal article" date="2018" name="IMA Fungus">
        <title>IMA Genome-F 9: Draft genome sequence of Annulohypoxylon stygium, Aspergillus mulundensis, Berkeleyomyces basicola (syn. Thielaviopsis basicola), Ceratocystis smalleyi, two Cercospora beticola strains, Coleophoma cylindrospora, Fusarium fracticaudum, Phialophora cf. hyalina, and Morchella septimelata.</title>
        <authorList>
            <person name="Wingfield B.D."/>
            <person name="Bills G.F."/>
            <person name="Dong Y."/>
            <person name="Huang W."/>
            <person name="Nel W.J."/>
            <person name="Swalarsk-Parry B.S."/>
            <person name="Vaghefi N."/>
            <person name="Wilken P.M."/>
            <person name="An Z."/>
            <person name="de Beer Z.W."/>
            <person name="De Vos L."/>
            <person name="Chen L."/>
            <person name="Duong T.A."/>
            <person name="Gao Y."/>
            <person name="Hammerbacher A."/>
            <person name="Kikkert J.R."/>
            <person name="Li Y."/>
            <person name="Li H."/>
            <person name="Li K."/>
            <person name="Li Q."/>
            <person name="Liu X."/>
            <person name="Ma X."/>
            <person name="Naidoo K."/>
            <person name="Pethybridge S.J."/>
            <person name="Sun J."/>
            <person name="Steenkamp E.T."/>
            <person name="van der Nest M.A."/>
            <person name="van Wyk S."/>
            <person name="Wingfield M.J."/>
            <person name="Xiong C."/>
            <person name="Yue Q."/>
            <person name="Zhang X."/>
        </authorList>
    </citation>
    <scope>NUCLEOTIDE SEQUENCE [LARGE SCALE GENOMIC DNA]</scope>
    <source>
        <strain evidence="2 3">BP6252</strain>
    </source>
</reference>
<gene>
    <name evidence="2" type="ORF">BP6252_13029</name>
</gene>
<proteinExistence type="predicted"/>
<dbReference type="Gene3D" id="3.10.450.50">
    <property type="match status" value="1"/>
</dbReference>
<sequence length="152" mass="17216">MATVISHPDAEFINNRQAVFTTAFQSGSADSIAALMSDSVEFSDYGTKTHLSSKPEVRNYFTLMFSACESWDIKTLSVSGHKHFTAWEWELLVKVKSTEEGEKQEKDAGSSEIKVLGVSTTWWDEEGKLMVKNHDYAQHVEQFEWEKKGEGK</sequence>
<protein>
    <recommendedName>
        <fullName evidence="1">SnoaL-like domain-containing protein</fullName>
    </recommendedName>
</protein>
<evidence type="ECO:0000313" key="3">
    <source>
        <dbReference type="Proteomes" id="UP000256645"/>
    </source>
</evidence>
<dbReference type="AlphaFoldDB" id="A0A3D8QDL3"/>
<evidence type="ECO:0000259" key="1">
    <source>
        <dbReference type="Pfam" id="PF12680"/>
    </source>
</evidence>
<evidence type="ECO:0000313" key="2">
    <source>
        <dbReference type="EMBL" id="RDW59942.1"/>
    </source>
</evidence>
<keyword evidence="3" id="KW-1185">Reference proteome</keyword>
<dbReference type="InterPro" id="IPR032710">
    <property type="entry name" value="NTF2-like_dom_sf"/>
</dbReference>
<dbReference type="OrthoDB" id="5305593at2759"/>
<dbReference type="Pfam" id="PF12680">
    <property type="entry name" value="SnoaL_2"/>
    <property type="match status" value="1"/>
</dbReference>
<dbReference type="Proteomes" id="UP000256645">
    <property type="component" value="Unassembled WGS sequence"/>
</dbReference>
<dbReference type="EMBL" id="PDLM01000016">
    <property type="protein sequence ID" value="RDW59942.1"/>
    <property type="molecule type" value="Genomic_DNA"/>
</dbReference>
<dbReference type="InterPro" id="IPR037401">
    <property type="entry name" value="SnoaL-like"/>
</dbReference>
<name>A0A3D8QDL3_9HELO</name>